<reference evidence="1 2" key="1">
    <citation type="journal article" date="2016" name="Nat. Commun.">
        <title>Thousands of microbial genomes shed light on interconnected biogeochemical processes in an aquifer system.</title>
        <authorList>
            <person name="Anantharaman K."/>
            <person name="Brown C.T."/>
            <person name="Hug L.A."/>
            <person name="Sharon I."/>
            <person name="Castelle C.J."/>
            <person name="Probst A.J."/>
            <person name="Thomas B.C."/>
            <person name="Singh A."/>
            <person name="Wilkins M.J."/>
            <person name="Karaoz U."/>
            <person name="Brodie E.L."/>
            <person name="Williams K.H."/>
            <person name="Hubbard S.S."/>
            <person name="Banfield J.F."/>
        </authorList>
    </citation>
    <scope>NUCLEOTIDE SEQUENCE [LARGE SCALE GENOMIC DNA]</scope>
</reference>
<dbReference type="Proteomes" id="UP000176451">
    <property type="component" value="Unassembled WGS sequence"/>
</dbReference>
<evidence type="ECO:0000313" key="2">
    <source>
        <dbReference type="Proteomes" id="UP000176451"/>
    </source>
</evidence>
<organism evidence="1 2">
    <name type="scientific">Candidatus Berkelbacteria bacterium RIFCSPHIGHO2_12_FULL_36_9</name>
    <dbReference type="NCBI Taxonomy" id="1797469"/>
    <lineage>
        <taxon>Bacteria</taxon>
        <taxon>Candidatus Berkelbacteria</taxon>
    </lineage>
</organism>
<dbReference type="EMBL" id="MEZV01000036">
    <property type="protein sequence ID" value="OGD66516.1"/>
    <property type="molecule type" value="Genomic_DNA"/>
</dbReference>
<gene>
    <name evidence="1" type="ORF">A3F08_02285</name>
</gene>
<protein>
    <submittedName>
        <fullName evidence="1">Uncharacterized protein</fullName>
    </submittedName>
</protein>
<dbReference type="AlphaFoldDB" id="A0A1F5EH27"/>
<evidence type="ECO:0000313" key="1">
    <source>
        <dbReference type="EMBL" id="OGD66516.1"/>
    </source>
</evidence>
<comment type="caution">
    <text evidence="1">The sequence shown here is derived from an EMBL/GenBank/DDBJ whole genome shotgun (WGS) entry which is preliminary data.</text>
</comment>
<name>A0A1F5EH27_9BACT</name>
<dbReference type="Pfam" id="PF19927">
    <property type="entry name" value="DUF6390"/>
    <property type="match status" value="1"/>
</dbReference>
<accession>A0A1F5EH27</accession>
<dbReference type="STRING" id="1797469.A3F08_02285"/>
<sequence length="245" mass="28104">MSKIGNLLFAKYAFAPNKLKYCGPDDNRAIFDYCVAQQSDQGLVELLKGFEGAYPYLQIIARANKIKDPFDEKVVEAYWIGNNLLKNVSVDDFYDSLKNRFGKKINSKSMKWLLTKPPIGAKPHHSFHVLDVYTKTGLIRSGIKTNVLETINNCLIMWGRVNRVTCNIKHVTQVSIEYNPIILKKGKLIFGKYTTKNIQPIFTQPKVGDIVSFHWGNVCDILTEYQVKNLKNWTNYHLQIANHTM</sequence>
<dbReference type="InterPro" id="IPR045660">
    <property type="entry name" value="DUF6390"/>
</dbReference>
<proteinExistence type="predicted"/>